<sequence length="154" mass="17088">MSAGRADVQELVVALFTVNWRLDNATRKNPNAANLRVLQLVGQAGRVRPSELAVALGVHQSSVTRQVRALEEAGHVELAGNPEDRRSCFISLTEAGRAEAERLTEIGLSRFERFVADWDVAEVRELIRLLAKFEQSTAEVARQDKRPAGGSWRQ</sequence>
<dbReference type="PRINTS" id="PR00598">
    <property type="entry name" value="HTHMARR"/>
</dbReference>
<feature type="domain" description="HTH marR-type" evidence="4">
    <location>
        <begin position="1"/>
        <end position="135"/>
    </location>
</feature>
<dbReference type="PROSITE" id="PS50995">
    <property type="entry name" value="HTH_MARR_2"/>
    <property type="match status" value="1"/>
</dbReference>
<name>A0ABR6BLW2_9PSEU</name>
<protein>
    <submittedName>
        <fullName evidence="5">DNA-binding MarR family transcriptional regulator</fullName>
    </submittedName>
</protein>
<evidence type="ECO:0000313" key="6">
    <source>
        <dbReference type="Proteomes" id="UP000517916"/>
    </source>
</evidence>
<dbReference type="InterPro" id="IPR039422">
    <property type="entry name" value="MarR/SlyA-like"/>
</dbReference>
<dbReference type="InterPro" id="IPR000835">
    <property type="entry name" value="HTH_MarR-typ"/>
</dbReference>
<proteinExistence type="predicted"/>
<evidence type="ECO:0000259" key="4">
    <source>
        <dbReference type="PROSITE" id="PS50995"/>
    </source>
</evidence>
<dbReference type="PANTHER" id="PTHR33164:SF57">
    <property type="entry name" value="MARR-FAMILY TRANSCRIPTIONAL REGULATOR"/>
    <property type="match status" value="1"/>
</dbReference>
<gene>
    <name evidence="5" type="ORF">BC739_005106</name>
</gene>
<evidence type="ECO:0000256" key="3">
    <source>
        <dbReference type="ARBA" id="ARBA00023163"/>
    </source>
</evidence>
<evidence type="ECO:0000313" key="5">
    <source>
        <dbReference type="EMBL" id="MBA8927889.1"/>
    </source>
</evidence>
<dbReference type="EMBL" id="JACJID010000004">
    <property type="protein sequence ID" value="MBA8927889.1"/>
    <property type="molecule type" value="Genomic_DNA"/>
</dbReference>
<dbReference type="Gene3D" id="1.10.10.10">
    <property type="entry name" value="Winged helix-like DNA-binding domain superfamily/Winged helix DNA-binding domain"/>
    <property type="match status" value="1"/>
</dbReference>
<keyword evidence="3" id="KW-0804">Transcription</keyword>
<keyword evidence="2 5" id="KW-0238">DNA-binding</keyword>
<reference evidence="5 6" key="1">
    <citation type="submission" date="2020-08" db="EMBL/GenBank/DDBJ databases">
        <title>Genomic Encyclopedia of Archaeal and Bacterial Type Strains, Phase II (KMG-II): from individual species to whole genera.</title>
        <authorList>
            <person name="Goeker M."/>
        </authorList>
    </citation>
    <scope>NUCLEOTIDE SEQUENCE [LARGE SCALE GENOMIC DNA]</scope>
    <source>
        <strain evidence="5 6">DSM 43850</strain>
    </source>
</reference>
<dbReference type="InterPro" id="IPR036388">
    <property type="entry name" value="WH-like_DNA-bd_sf"/>
</dbReference>
<keyword evidence="6" id="KW-1185">Reference proteome</keyword>
<dbReference type="SUPFAM" id="SSF46785">
    <property type="entry name" value="Winged helix' DNA-binding domain"/>
    <property type="match status" value="1"/>
</dbReference>
<evidence type="ECO:0000256" key="1">
    <source>
        <dbReference type="ARBA" id="ARBA00023015"/>
    </source>
</evidence>
<organism evidence="5 6">
    <name type="scientific">Kutzneria viridogrisea</name>
    <dbReference type="NCBI Taxonomy" id="47990"/>
    <lineage>
        <taxon>Bacteria</taxon>
        <taxon>Bacillati</taxon>
        <taxon>Actinomycetota</taxon>
        <taxon>Actinomycetes</taxon>
        <taxon>Pseudonocardiales</taxon>
        <taxon>Pseudonocardiaceae</taxon>
        <taxon>Kutzneria</taxon>
    </lineage>
</organism>
<dbReference type="RefSeq" id="WP_081789371.1">
    <property type="nucleotide sequence ID" value="NZ_BAAABQ010000023.1"/>
</dbReference>
<dbReference type="InterPro" id="IPR023187">
    <property type="entry name" value="Tscrpt_reg_MarR-type_CS"/>
</dbReference>
<dbReference type="PANTHER" id="PTHR33164">
    <property type="entry name" value="TRANSCRIPTIONAL REGULATOR, MARR FAMILY"/>
    <property type="match status" value="1"/>
</dbReference>
<comment type="caution">
    <text evidence="5">The sequence shown here is derived from an EMBL/GenBank/DDBJ whole genome shotgun (WGS) entry which is preliminary data.</text>
</comment>
<dbReference type="Pfam" id="PF12802">
    <property type="entry name" value="MarR_2"/>
    <property type="match status" value="1"/>
</dbReference>
<accession>A0ABR6BLW2</accession>
<dbReference type="InterPro" id="IPR036390">
    <property type="entry name" value="WH_DNA-bd_sf"/>
</dbReference>
<evidence type="ECO:0000256" key="2">
    <source>
        <dbReference type="ARBA" id="ARBA00023125"/>
    </source>
</evidence>
<dbReference type="GO" id="GO:0003677">
    <property type="term" value="F:DNA binding"/>
    <property type="evidence" value="ECO:0007669"/>
    <property type="project" value="UniProtKB-KW"/>
</dbReference>
<dbReference type="PROSITE" id="PS01117">
    <property type="entry name" value="HTH_MARR_1"/>
    <property type="match status" value="1"/>
</dbReference>
<keyword evidence="1" id="KW-0805">Transcription regulation</keyword>
<dbReference type="Proteomes" id="UP000517916">
    <property type="component" value="Unassembled WGS sequence"/>
</dbReference>
<dbReference type="SMART" id="SM00347">
    <property type="entry name" value="HTH_MARR"/>
    <property type="match status" value="1"/>
</dbReference>